<feature type="chain" id="PRO_5008580266" evidence="1">
    <location>
        <begin position="18"/>
        <end position="149"/>
    </location>
</feature>
<gene>
    <name evidence="2" type="ORF">g.3021</name>
    <name evidence="3" type="ORF">g.3022</name>
</gene>
<reference evidence="2" key="1">
    <citation type="submission" date="2015-12" db="EMBL/GenBank/DDBJ databases">
        <title>De novo transcriptome assembly of four potential Pierce s Disease insect vectors from Arizona vineyards.</title>
        <authorList>
            <person name="Tassone E.E."/>
        </authorList>
    </citation>
    <scope>NUCLEOTIDE SEQUENCE</scope>
</reference>
<name>A0A1B6CBZ0_9HEMI</name>
<sequence length="149" mass="17616">MLLVALTILTLSHSIHADGSIWGQMEIINRVFLQLGLEPPPITYPTKEQMDKPDAELLMTELLNLNKQLKALKMLSKIPKRRFDKKVFKILRRILSEMRPSFSNLQLDDNVLRHQYHLTKNDIDLFNYLYDDTYLALIELNCRYNRRNT</sequence>
<evidence type="ECO:0000313" key="2">
    <source>
        <dbReference type="EMBL" id="JAS10889.1"/>
    </source>
</evidence>
<keyword evidence="1" id="KW-0732">Signal</keyword>
<dbReference type="AlphaFoldDB" id="A0A1B6CBZ0"/>
<protein>
    <submittedName>
        <fullName evidence="2">Uncharacterized protein</fullName>
    </submittedName>
</protein>
<accession>A0A1B6CBZ0</accession>
<evidence type="ECO:0000256" key="1">
    <source>
        <dbReference type="SAM" id="SignalP"/>
    </source>
</evidence>
<proteinExistence type="predicted"/>
<dbReference type="EMBL" id="GEDC01009222">
    <property type="protein sequence ID" value="JAS28076.1"/>
    <property type="molecule type" value="Transcribed_RNA"/>
</dbReference>
<evidence type="ECO:0000313" key="3">
    <source>
        <dbReference type="EMBL" id="JAS28076.1"/>
    </source>
</evidence>
<organism evidence="2">
    <name type="scientific">Clastoptera arizonana</name>
    <name type="common">Arizona spittle bug</name>
    <dbReference type="NCBI Taxonomy" id="38151"/>
    <lineage>
        <taxon>Eukaryota</taxon>
        <taxon>Metazoa</taxon>
        <taxon>Ecdysozoa</taxon>
        <taxon>Arthropoda</taxon>
        <taxon>Hexapoda</taxon>
        <taxon>Insecta</taxon>
        <taxon>Pterygota</taxon>
        <taxon>Neoptera</taxon>
        <taxon>Paraneoptera</taxon>
        <taxon>Hemiptera</taxon>
        <taxon>Auchenorrhyncha</taxon>
        <taxon>Cercopoidea</taxon>
        <taxon>Clastopteridae</taxon>
        <taxon>Clastoptera</taxon>
    </lineage>
</organism>
<dbReference type="EMBL" id="GEDC01026409">
    <property type="protein sequence ID" value="JAS10889.1"/>
    <property type="molecule type" value="Transcribed_RNA"/>
</dbReference>
<feature type="signal peptide" evidence="1">
    <location>
        <begin position="1"/>
        <end position="17"/>
    </location>
</feature>